<proteinExistence type="predicted"/>
<dbReference type="Pfam" id="PF09346">
    <property type="entry name" value="SMI1_KNR4"/>
    <property type="match status" value="1"/>
</dbReference>
<comment type="caution">
    <text evidence="2">The sequence shown here is derived from an EMBL/GenBank/DDBJ whole genome shotgun (WGS) entry which is preliminary data.</text>
</comment>
<dbReference type="InterPro" id="IPR018958">
    <property type="entry name" value="Knr4/Smi1-like_dom"/>
</dbReference>
<dbReference type="SUPFAM" id="SSF160631">
    <property type="entry name" value="SMI1/KNR4-like"/>
    <property type="match status" value="1"/>
</dbReference>
<feature type="domain" description="Knr4/Smi1-like" evidence="1">
    <location>
        <begin position="6"/>
        <end position="151"/>
    </location>
</feature>
<accession>A0ABW2LB91</accession>
<dbReference type="Proteomes" id="UP001596472">
    <property type="component" value="Unassembled WGS sequence"/>
</dbReference>
<keyword evidence="3" id="KW-1185">Reference proteome</keyword>
<reference evidence="3" key="1">
    <citation type="journal article" date="2019" name="Int. J. Syst. Evol. Microbiol.">
        <title>The Global Catalogue of Microorganisms (GCM) 10K type strain sequencing project: providing services to taxonomists for standard genome sequencing and annotation.</title>
        <authorList>
            <consortium name="The Broad Institute Genomics Platform"/>
            <consortium name="The Broad Institute Genome Sequencing Center for Infectious Disease"/>
            <person name="Wu L."/>
            <person name="Ma J."/>
        </authorList>
    </citation>
    <scope>NUCLEOTIDE SEQUENCE [LARGE SCALE GENOMIC DNA]</scope>
    <source>
        <strain evidence="3">CGMCC 4.1467</strain>
    </source>
</reference>
<name>A0ABW2LB91_9BACT</name>
<dbReference type="RefSeq" id="WP_379717007.1">
    <property type="nucleotide sequence ID" value="NZ_JBHTBS010000047.1"/>
</dbReference>
<evidence type="ECO:0000313" key="2">
    <source>
        <dbReference type="EMBL" id="MFC7339702.1"/>
    </source>
</evidence>
<protein>
    <submittedName>
        <fullName evidence="2">SMI1/KNR4 family protein</fullName>
    </submittedName>
</protein>
<organism evidence="2 3">
    <name type="scientific">Haloferula chungangensis</name>
    <dbReference type="NCBI Taxonomy" id="1048331"/>
    <lineage>
        <taxon>Bacteria</taxon>
        <taxon>Pseudomonadati</taxon>
        <taxon>Verrucomicrobiota</taxon>
        <taxon>Verrucomicrobiia</taxon>
        <taxon>Verrucomicrobiales</taxon>
        <taxon>Verrucomicrobiaceae</taxon>
        <taxon>Haloferula</taxon>
    </lineage>
</organism>
<evidence type="ECO:0000313" key="3">
    <source>
        <dbReference type="Proteomes" id="UP001596472"/>
    </source>
</evidence>
<evidence type="ECO:0000259" key="1">
    <source>
        <dbReference type="SMART" id="SM00860"/>
    </source>
</evidence>
<dbReference type="InterPro" id="IPR037883">
    <property type="entry name" value="Knr4/Smi1-like_sf"/>
</dbReference>
<sequence length="164" mass="18470">MYRPLKYTEQKLAEFEQAWGIVLPAPYRNYLKEVGGGAGTRSAVDLLEDWSYHPEDLPADFLQRQFPHSGPWNDRSLHSDAGWRAPYFSDDLVCGSIRIRSTGCEGHDILIISGPLRGGVWHDDRACCGTGILPLTDDQNRRVEIGRYLKLGRKDAGLARKIQS</sequence>
<gene>
    <name evidence="2" type="ORF">ACFQY0_21130</name>
</gene>
<dbReference type="SMART" id="SM00860">
    <property type="entry name" value="SMI1_KNR4"/>
    <property type="match status" value="1"/>
</dbReference>
<dbReference type="EMBL" id="JBHTBS010000047">
    <property type="protein sequence ID" value="MFC7339702.1"/>
    <property type="molecule type" value="Genomic_DNA"/>
</dbReference>
<dbReference type="Gene3D" id="3.40.1580.10">
    <property type="entry name" value="SMI1/KNR4-like"/>
    <property type="match status" value="1"/>
</dbReference>